<reference evidence="2" key="1">
    <citation type="journal article" date="2013" name="Genome Biol.">
        <title>Draft genome of the mountain pine beetle, Dendroctonus ponderosae Hopkins, a major forest pest.</title>
        <authorList>
            <person name="Keeling C.I."/>
            <person name="Yuen M.M."/>
            <person name="Liao N.Y."/>
            <person name="Docking T.R."/>
            <person name="Chan S.K."/>
            <person name="Taylor G.A."/>
            <person name="Palmquist D.L."/>
            <person name="Jackman S.D."/>
            <person name="Nguyen A."/>
            <person name="Li M."/>
            <person name="Henderson H."/>
            <person name="Janes J.K."/>
            <person name="Zhao Y."/>
            <person name="Pandoh P."/>
            <person name="Moore R."/>
            <person name="Sperling F.A."/>
            <person name="Huber D.P."/>
            <person name="Birol I."/>
            <person name="Jones S.J."/>
            <person name="Bohlmann J."/>
        </authorList>
    </citation>
    <scope>NUCLEOTIDE SEQUENCE</scope>
</reference>
<evidence type="ECO:0000259" key="1">
    <source>
        <dbReference type="Pfam" id="PF24871"/>
    </source>
</evidence>
<name>N6SRF8_DENPD</name>
<dbReference type="InterPro" id="IPR027272">
    <property type="entry name" value="Piezo"/>
</dbReference>
<dbReference type="HOGENOM" id="CLU_538912_0_0_1"/>
<dbReference type="Pfam" id="PF24871">
    <property type="entry name" value="Piezo_TM1-24"/>
    <property type="match status" value="1"/>
</dbReference>
<evidence type="ECO:0000313" key="2">
    <source>
        <dbReference type="EMBL" id="ENN70189.1"/>
    </source>
</evidence>
<dbReference type="PANTHER" id="PTHR47049">
    <property type="entry name" value="PIEZO-TYPE MECHANOSENSITIVE ION CHANNEL HOMOLOG"/>
    <property type="match status" value="1"/>
</dbReference>
<dbReference type="EMBL" id="KB741296">
    <property type="protein sequence ID" value="ENN70189.1"/>
    <property type="molecule type" value="Genomic_DNA"/>
</dbReference>
<protein>
    <recommendedName>
        <fullName evidence="1">Piezo TM1-24 domain-containing protein</fullName>
    </recommendedName>
</protein>
<feature type="domain" description="Piezo TM1-24" evidence="1">
    <location>
        <begin position="31"/>
        <end position="347"/>
    </location>
</feature>
<dbReference type="InterPro" id="IPR056769">
    <property type="entry name" value="Piezo_TM1-24"/>
</dbReference>
<dbReference type="GO" id="GO:0008381">
    <property type="term" value="F:mechanosensitive monoatomic ion channel activity"/>
    <property type="evidence" value="ECO:0007669"/>
    <property type="project" value="InterPro"/>
</dbReference>
<dbReference type="OrthoDB" id="6747665at2759"/>
<dbReference type="GO" id="GO:0016020">
    <property type="term" value="C:membrane"/>
    <property type="evidence" value="ECO:0007669"/>
    <property type="project" value="InterPro"/>
</dbReference>
<proteinExistence type="predicted"/>
<sequence length="506" mass="58198">MQDSTGSVTVDGEHPEEIPMDQMEQEYQPTLIENLVYFLENLLQIIIRVSYLGTNIIMMAWSITFISWLTFVLLIWANIIWLVPNQRKSMLRSSPFLVFYAWFLLISAYVYSMDLTESELPSVIRGINLAQIGFVKVTTLPCNLLLAKCLYTCMFWVTLRQYMQEKLLDRQSSALADMVAPLQLTVGAATTGTTAEPQKKETKVMEVVGNYLKRFLTKFWIWVVAITLFAVAITGQRMTGFRIVYMALFLIFILSFQLSFTIWRKMMFGFWLVIIIFSMLVLILTYTYQFDNFPDYWTDYLHVAKEQQLDIGLEQFETKQLFVRMVTPTFFVIITVVQLHYFHNDFMVLSDPKNTSIINEDEEDDEDLNESSMQGGAAVERSEKDPSSSGYRFEMSEFDSCPREMGDSPAQVPEPPLLVFGNPHGASGVVFRHAAVHLRQMRHVFYPDITNSSVVHSGKTHANIYSLFQFHPGVSIFIGQNAVSDQIYQSGCSQCELYHSKFSEEL</sequence>
<feature type="non-terminal residue" evidence="2">
    <location>
        <position position="1"/>
    </location>
</feature>
<dbReference type="PANTHER" id="PTHR47049:SF2">
    <property type="entry name" value="PIEZO-TYPE MECHANOSENSITIVE ION CHANNEL HOMOLOG"/>
    <property type="match status" value="1"/>
</dbReference>
<dbReference type="AlphaFoldDB" id="N6SRF8"/>
<organism evidence="2">
    <name type="scientific">Dendroctonus ponderosae</name>
    <name type="common">Mountain pine beetle</name>
    <dbReference type="NCBI Taxonomy" id="77166"/>
    <lineage>
        <taxon>Eukaryota</taxon>
        <taxon>Metazoa</taxon>
        <taxon>Ecdysozoa</taxon>
        <taxon>Arthropoda</taxon>
        <taxon>Hexapoda</taxon>
        <taxon>Insecta</taxon>
        <taxon>Pterygota</taxon>
        <taxon>Neoptera</taxon>
        <taxon>Endopterygota</taxon>
        <taxon>Coleoptera</taxon>
        <taxon>Polyphaga</taxon>
        <taxon>Cucujiformia</taxon>
        <taxon>Curculionidae</taxon>
        <taxon>Scolytinae</taxon>
        <taxon>Dendroctonus</taxon>
    </lineage>
</organism>
<gene>
    <name evidence="2" type="ORF">YQE_13087</name>
</gene>
<accession>N6SRF8</accession>